<keyword evidence="4" id="KW-0843">Virulence</keyword>
<feature type="compositionally biased region" description="Basic and acidic residues" evidence="7">
    <location>
        <begin position="1217"/>
        <end position="1226"/>
    </location>
</feature>
<feature type="region of interest" description="Disordered" evidence="7">
    <location>
        <begin position="1"/>
        <end position="80"/>
    </location>
</feature>
<dbReference type="Gene3D" id="4.10.240.10">
    <property type="entry name" value="Zn(2)-C6 fungal-type DNA-binding domain"/>
    <property type="match status" value="1"/>
</dbReference>
<feature type="compositionally biased region" description="Basic and acidic residues" evidence="7">
    <location>
        <begin position="1318"/>
        <end position="1333"/>
    </location>
</feature>
<evidence type="ECO:0000256" key="6">
    <source>
        <dbReference type="ARBA" id="ARBA00023242"/>
    </source>
</evidence>
<reference evidence="9 10" key="1">
    <citation type="journal article" date="2018" name="MBio">
        <title>Comparative Genomics Reveals the Core Gene Toolbox for the Fungus-Insect Symbiosis.</title>
        <authorList>
            <person name="Wang Y."/>
            <person name="Stata M."/>
            <person name="Wang W."/>
            <person name="Stajich J.E."/>
            <person name="White M.M."/>
            <person name="Moncalvo J.M."/>
        </authorList>
    </citation>
    <scope>NUCLEOTIDE SEQUENCE [LARGE SCALE GENOMIC DNA]</scope>
    <source>
        <strain evidence="9 10">SC-DP-2</strain>
    </source>
</reference>
<dbReference type="CDD" id="cd12148">
    <property type="entry name" value="fungal_TF_MHR"/>
    <property type="match status" value="1"/>
</dbReference>
<dbReference type="EMBL" id="MBFS01000026">
    <property type="protein sequence ID" value="PVV05225.1"/>
    <property type="molecule type" value="Genomic_DNA"/>
</dbReference>
<dbReference type="GO" id="GO:0003677">
    <property type="term" value="F:DNA binding"/>
    <property type="evidence" value="ECO:0007669"/>
    <property type="project" value="InterPro"/>
</dbReference>
<evidence type="ECO:0000256" key="2">
    <source>
        <dbReference type="ARBA" id="ARBA00022723"/>
    </source>
</evidence>
<dbReference type="SUPFAM" id="SSF57701">
    <property type="entry name" value="Zn2/Cys6 DNA-binding domain"/>
    <property type="match status" value="1"/>
</dbReference>
<evidence type="ECO:0000259" key="8">
    <source>
        <dbReference type="PROSITE" id="PS50048"/>
    </source>
</evidence>
<feature type="compositionally biased region" description="Basic and acidic residues" evidence="7">
    <location>
        <begin position="1262"/>
        <end position="1284"/>
    </location>
</feature>
<feature type="compositionally biased region" description="Polar residues" evidence="7">
    <location>
        <begin position="1435"/>
        <end position="1459"/>
    </location>
</feature>
<dbReference type="GO" id="GO:0000981">
    <property type="term" value="F:DNA-binding transcription factor activity, RNA polymerase II-specific"/>
    <property type="evidence" value="ECO:0007669"/>
    <property type="project" value="InterPro"/>
</dbReference>
<feature type="region of interest" description="Disordered" evidence="7">
    <location>
        <begin position="1167"/>
        <end position="1333"/>
    </location>
</feature>
<feature type="region of interest" description="Disordered" evidence="7">
    <location>
        <begin position="1435"/>
        <end position="1462"/>
    </location>
</feature>
<proteinExistence type="predicted"/>
<dbReference type="InterPro" id="IPR001138">
    <property type="entry name" value="Zn2Cys6_DnaBD"/>
</dbReference>
<evidence type="ECO:0000256" key="1">
    <source>
        <dbReference type="ARBA" id="ARBA00004123"/>
    </source>
</evidence>
<feature type="compositionally biased region" description="Low complexity" evidence="7">
    <location>
        <begin position="17"/>
        <end position="27"/>
    </location>
</feature>
<gene>
    <name evidence="9" type="ORF">BB560_000272</name>
</gene>
<feature type="region of interest" description="Disordered" evidence="7">
    <location>
        <begin position="159"/>
        <end position="213"/>
    </location>
</feature>
<evidence type="ECO:0000313" key="10">
    <source>
        <dbReference type="Proteomes" id="UP000245609"/>
    </source>
</evidence>
<name>A0A2T9ZKW3_9FUNG</name>
<dbReference type="InterPro" id="IPR036864">
    <property type="entry name" value="Zn2-C6_fun-type_DNA-bd_sf"/>
</dbReference>
<dbReference type="GO" id="GO:0005634">
    <property type="term" value="C:nucleus"/>
    <property type="evidence" value="ECO:0007669"/>
    <property type="project" value="UniProtKB-SubCell"/>
</dbReference>
<feature type="compositionally biased region" description="Polar residues" evidence="7">
    <location>
        <begin position="1285"/>
        <end position="1304"/>
    </location>
</feature>
<dbReference type="SMART" id="SM00066">
    <property type="entry name" value="GAL4"/>
    <property type="match status" value="1"/>
</dbReference>
<organism evidence="9 10">
    <name type="scientific">Smittium megazygosporum</name>
    <dbReference type="NCBI Taxonomy" id="133381"/>
    <lineage>
        <taxon>Eukaryota</taxon>
        <taxon>Fungi</taxon>
        <taxon>Fungi incertae sedis</taxon>
        <taxon>Zoopagomycota</taxon>
        <taxon>Kickxellomycotina</taxon>
        <taxon>Harpellomycetes</taxon>
        <taxon>Harpellales</taxon>
        <taxon>Legeriomycetaceae</taxon>
        <taxon>Smittium</taxon>
    </lineage>
</organism>
<dbReference type="InterPro" id="IPR007219">
    <property type="entry name" value="XnlR_reg_dom"/>
</dbReference>
<dbReference type="OrthoDB" id="39175at2759"/>
<dbReference type="InterPro" id="IPR050815">
    <property type="entry name" value="TF_fung"/>
</dbReference>
<dbReference type="GO" id="GO:0006351">
    <property type="term" value="P:DNA-templated transcription"/>
    <property type="evidence" value="ECO:0007669"/>
    <property type="project" value="InterPro"/>
</dbReference>
<keyword evidence="5" id="KW-0804">Transcription</keyword>
<dbReference type="GO" id="GO:0008270">
    <property type="term" value="F:zinc ion binding"/>
    <property type="evidence" value="ECO:0007669"/>
    <property type="project" value="InterPro"/>
</dbReference>
<dbReference type="Pfam" id="PF04082">
    <property type="entry name" value="Fungal_trans"/>
    <property type="match status" value="1"/>
</dbReference>
<feature type="compositionally biased region" description="Polar residues" evidence="7">
    <location>
        <begin position="1"/>
        <end position="16"/>
    </location>
</feature>
<evidence type="ECO:0000256" key="5">
    <source>
        <dbReference type="ARBA" id="ARBA00023163"/>
    </source>
</evidence>
<comment type="subcellular location">
    <subcellularLocation>
        <location evidence="1">Nucleus</location>
    </subcellularLocation>
</comment>
<feature type="compositionally biased region" description="Low complexity" evidence="7">
    <location>
        <begin position="56"/>
        <end position="72"/>
    </location>
</feature>
<feature type="region of interest" description="Disordered" evidence="7">
    <location>
        <begin position="1495"/>
        <end position="1571"/>
    </location>
</feature>
<evidence type="ECO:0000256" key="4">
    <source>
        <dbReference type="ARBA" id="ARBA00023026"/>
    </source>
</evidence>
<dbReference type="PANTHER" id="PTHR47338">
    <property type="entry name" value="ZN(II)2CYS6 TRANSCRIPTION FACTOR (EUROFUNG)-RELATED"/>
    <property type="match status" value="1"/>
</dbReference>
<dbReference type="Proteomes" id="UP000245609">
    <property type="component" value="Unassembled WGS sequence"/>
</dbReference>
<evidence type="ECO:0000256" key="3">
    <source>
        <dbReference type="ARBA" id="ARBA00023015"/>
    </source>
</evidence>
<comment type="caution">
    <text evidence="9">The sequence shown here is derived from an EMBL/GenBank/DDBJ whole genome shotgun (WGS) entry which is preliminary data.</text>
</comment>
<accession>A0A2T9ZKW3</accession>
<feature type="compositionally biased region" description="Polar residues" evidence="7">
    <location>
        <begin position="159"/>
        <end position="179"/>
    </location>
</feature>
<feature type="compositionally biased region" description="Polar residues" evidence="7">
    <location>
        <begin position="35"/>
        <end position="52"/>
    </location>
</feature>
<keyword evidence="2" id="KW-0479">Metal-binding</keyword>
<feature type="compositionally biased region" description="Polar residues" evidence="7">
    <location>
        <begin position="189"/>
        <end position="201"/>
    </location>
</feature>
<feature type="compositionally biased region" description="Polar residues" evidence="7">
    <location>
        <begin position="1227"/>
        <end position="1259"/>
    </location>
</feature>
<protein>
    <recommendedName>
        <fullName evidence="8">Zn(2)-C6 fungal-type domain-containing protein</fullName>
    </recommendedName>
</protein>
<dbReference type="CDD" id="cd00067">
    <property type="entry name" value="GAL4"/>
    <property type="match status" value="1"/>
</dbReference>
<feature type="domain" description="Zn(2)-C6 fungal-type" evidence="8">
    <location>
        <begin position="89"/>
        <end position="119"/>
    </location>
</feature>
<dbReference type="PROSITE" id="PS00463">
    <property type="entry name" value="ZN2_CY6_FUNGAL_1"/>
    <property type="match status" value="1"/>
</dbReference>
<evidence type="ECO:0000313" key="9">
    <source>
        <dbReference type="EMBL" id="PVV05225.1"/>
    </source>
</evidence>
<keyword evidence="3" id="KW-0805">Transcription regulation</keyword>
<evidence type="ECO:0000256" key="7">
    <source>
        <dbReference type="SAM" id="MobiDB-lite"/>
    </source>
</evidence>
<feature type="compositionally biased region" description="Polar residues" evidence="7">
    <location>
        <begin position="1176"/>
        <end position="1185"/>
    </location>
</feature>
<feature type="compositionally biased region" description="Basic and acidic residues" evidence="7">
    <location>
        <begin position="1549"/>
        <end position="1560"/>
    </location>
</feature>
<keyword evidence="10" id="KW-1185">Reference proteome</keyword>
<dbReference type="Pfam" id="PF00172">
    <property type="entry name" value="Zn_clus"/>
    <property type="match status" value="1"/>
</dbReference>
<keyword evidence="6" id="KW-0539">Nucleus</keyword>
<dbReference type="STRING" id="133381.A0A2T9ZKW3"/>
<dbReference type="PANTHER" id="PTHR47338:SF27">
    <property type="entry name" value="ZN(II)2CYS6 TRANSCRIPTION FACTOR (EUROFUNG)"/>
    <property type="match status" value="1"/>
</dbReference>
<sequence>MFNSQSEKQESLQSTAVLNSSSNVNVKENSEEAQQRASSTSFCRQPNFTSESAPVKKTQTTPPSTTLPSSKLAQTQKTGQDKTTRISLACMLCRRKKIKCDSNQPQCQNCKNRGAQCIYAKERKRGRPPRVYTYGDLIPPGKPIAPELQSAIEEAILNSKSTNMSQDTAFTPDTSSKAPKSSLDDRKQSPLTFNASENKVISANIPDSPGLSSDEANLSNYSIKKKPLYPIKPYSGQPFPKKPLSQSQNESPGLFQKSLKEYDYESKFFPQKRTSSFNDSYSRHVSHGLNPNEYPPIEMNNLVGKFASTFLPHIPIFNRTALLEKIQSKSIGLPLWLVICAMSAEYRDYRLRCAYTARRILLLDDRIGNKNESIYTTLQHLQSLLLLSIYFFYASKRSLAINLHSRAVDLMLSKNFNFIDLKKYNAEGSLPHSRFSEEVYSSPLQRADKITKEEIRRTCWMIYVFDRFSSNISFKNTLILSESMLIRLPKTKSSWDFFPSAFSKNSDSRPSNSKKAQPTIARSFYQSFLRSDPHPTSSKPKSLVQSKQNNLENISRCVILYYIENALVTEMFTTFARSVSSKLIAPISLNNVRSSVAFPMKLSNTFLSHNSTENVFDPHVTLPRSNSSTFTFPLQPNRSPNEIRDIVGSYLNIGTLYTQINTWLNYSRYEYDSNVSPVSLMGDQVASDNSSMTNVMIFGEKITQLGPFLQAQILVAITAFLEISYEDLLFKYSTNGVELLDYISSTMCLMMTHESLDEPSFSRYENEILNSFKSQETASNEGYKYNILTQFVSLILGGSFSYLFITDEFRAFYPIMTKSIIQVLFNRTSEILYSCKNSKNVAHASRVVEIITSSHLKPTISASYFGHNLGIGPNTQNTQGHQFSPFPGGAYNDLAASKRSHEHSVDKPHETSILEFNSSKLNFGPDNASEICLESWKKCTELALVAAAACADLARIIAFNSVLSIDLAQPTDDSISSKAFDHKYCALESLRYNFHVPVVILGSIRVLLTNYKMYKILYASRACLLGKKIDRSQIFPFKLKKVCFSPKINSPDKAQEKTGIEFRKIKPAVWNVCEVGTEYSVNSNESDKFVKQNSSISAMNRDLSNKPRKSQLDYIESILTPCSLLDVLHGLGALLSLTESASDFWDLDKQLIIFEKIINEIQNEVPIENNDKSDDSSLTNVNSETLYLDPQLERRSKKPKSNPIFPHSDYNSQFKNTVDDTGKDYQKPTSHSNKMSIDGLTTNQPHEAYEYNNNTSYPRNKSIPEKFKHRSTELDRDSSKHFREQNLQSSGLKTSDYRFTSSLISKPGSFPATNTRPIRQEHNSYDLKNPKNEYESDSRLRYTFDSRYYIDSKRSNTPQPSYEHSGVAWKGQSHSIASQSAEPQKMQINKSTSAIPGRNMYDESVYTNPALHERPSYTHPDLQYSGLAQIPENQSETLNRTTPQLFPPSRNTNMGPDSQISKDIHYDSQKDADFLHRHPYPDSGFANTNKVSGYRGSFKNEGNNAPIKNFNSDDIMRQSPEGDFTISSNRNTRLHPENRSDNNSSQPLKKKDDDSRENSETRLPSIRALGL</sequence>
<dbReference type="PROSITE" id="PS50048">
    <property type="entry name" value="ZN2_CY6_FUNGAL_2"/>
    <property type="match status" value="1"/>
</dbReference>